<dbReference type="SMART" id="SM00271">
    <property type="entry name" value="DnaJ"/>
    <property type="match status" value="1"/>
</dbReference>
<name>A0A4R3K815_9FIRM</name>
<gene>
    <name evidence="4" type="ORF">EDD59_10956</name>
</gene>
<keyword evidence="1" id="KW-0235">DNA replication</keyword>
<dbReference type="PANTHER" id="PTHR44145">
    <property type="entry name" value="DNAJ HOMOLOG SUBFAMILY A MEMBER 3, MITOCHONDRIAL"/>
    <property type="match status" value="1"/>
</dbReference>
<evidence type="ECO:0000256" key="1">
    <source>
        <dbReference type="ARBA" id="ARBA00022705"/>
    </source>
</evidence>
<evidence type="ECO:0000313" key="4">
    <source>
        <dbReference type="EMBL" id="TCS79124.1"/>
    </source>
</evidence>
<dbReference type="PRINTS" id="PR00625">
    <property type="entry name" value="JDOMAIN"/>
</dbReference>
<accession>A0A4R3K815</accession>
<reference evidence="4 5" key="1">
    <citation type="submission" date="2019-03" db="EMBL/GenBank/DDBJ databases">
        <title>Genomic Encyclopedia of Type Strains, Phase IV (KMG-IV): sequencing the most valuable type-strain genomes for metagenomic binning, comparative biology and taxonomic classification.</title>
        <authorList>
            <person name="Goeker M."/>
        </authorList>
    </citation>
    <scope>NUCLEOTIDE SEQUENCE [LARGE SCALE GENOMIC DNA]</scope>
    <source>
        <strain evidence="4 5">DSM 29489</strain>
    </source>
</reference>
<dbReference type="EMBL" id="SLZZ01000009">
    <property type="protein sequence ID" value="TCS79124.1"/>
    <property type="molecule type" value="Genomic_DNA"/>
</dbReference>
<keyword evidence="5" id="KW-1185">Reference proteome</keyword>
<feature type="domain" description="J" evidence="3">
    <location>
        <begin position="5"/>
        <end position="71"/>
    </location>
</feature>
<dbReference type="GO" id="GO:0006260">
    <property type="term" value="P:DNA replication"/>
    <property type="evidence" value="ECO:0007669"/>
    <property type="project" value="UniProtKB-KW"/>
</dbReference>
<evidence type="ECO:0000259" key="3">
    <source>
        <dbReference type="PROSITE" id="PS50076"/>
    </source>
</evidence>
<dbReference type="InterPro" id="IPR036869">
    <property type="entry name" value="J_dom_sf"/>
</dbReference>
<dbReference type="PANTHER" id="PTHR44145:SF3">
    <property type="entry name" value="DNAJ HOMOLOG SUBFAMILY A MEMBER 3, MITOCHONDRIAL"/>
    <property type="match status" value="1"/>
</dbReference>
<dbReference type="OrthoDB" id="9779889at2"/>
<organism evidence="4 5">
    <name type="scientific">Muricomes intestini</name>
    <dbReference type="NCBI Taxonomy" id="1796634"/>
    <lineage>
        <taxon>Bacteria</taxon>
        <taxon>Bacillati</taxon>
        <taxon>Bacillota</taxon>
        <taxon>Clostridia</taxon>
        <taxon>Lachnospirales</taxon>
        <taxon>Lachnospiraceae</taxon>
        <taxon>Muricomes</taxon>
    </lineage>
</organism>
<dbReference type="InterPro" id="IPR001623">
    <property type="entry name" value="DnaJ_domain"/>
</dbReference>
<protein>
    <submittedName>
        <fullName evidence="4">DnaJ-like protein</fullName>
    </submittedName>
</protein>
<keyword evidence="2" id="KW-0143">Chaperone</keyword>
<dbReference type="Gene3D" id="1.10.287.110">
    <property type="entry name" value="DnaJ domain"/>
    <property type="match status" value="1"/>
</dbReference>
<dbReference type="CDD" id="cd06257">
    <property type="entry name" value="DnaJ"/>
    <property type="match status" value="1"/>
</dbReference>
<dbReference type="InterPro" id="IPR051938">
    <property type="entry name" value="Apopto_cytoskel_mod"/>
</dbReference>
<dbReference type="PROSITE" id="PS50076">
    <property type="entry name" value="DNAJ_2"/>
    <property type="match status" value="1"/>
</dbReference>
<dbReference type="Proteomes" id="UP000295726">
    <property type="component" value="Unassembled WGS sequence"/>
</dbReference>
<sequence>METRTYYDILGVSREATTEDITDAKNALAKVYHPDANIHNDIDTTSYMQEILEAYRILSNPDKRKEYNHVLAGKPNRVFRTYTVGKGDSAECTAPSFVTYWNAACKLNEIVSQSEKIIETSHKKERISFKIFRKIGKQNGDDTAVAEQLNTLSLQAIRYITILKAAEIPLNCWQPEAMNWVLVRWGQKQSMDYRVLFSKYEAYVEQNRTNTEKARLRSQNRQFYNNLQKLLSYAVLK</sequence>
<dbReference type="RefSeq" id="WP_132380725.1">
    <property type="nucleotide sequence ID" value="NZ_DAIPCY010000003.1"/>
</dbReference>
<evidence type="ECO:0000313" key="5">
    <source>
        <dbReference type="Proteomes" id="UP000295726"/>
    </source>
</evidence>
<evidence type="ECO:0000256" key="2">
    <source>
        <dbReference type="ARBA" id="ARBA00023186"/>
    </source>
</evidence>
<comment type="caution">
    <text evidence="4">The sequence shown here is derived from an EMBL/GenBank/DDBJ whole genome shotgun (WGS) entry which is preliminary data.</text>
</comment>
<dbReference type="SUPFAM" id="SSF46565">
    <property type="entry name" value="Chaperone J-domain"/>
    <property type="match status" value="1"/>
</dbReference>
<dbReference type="Pfam" id="PF00226">
    <property type="entry name" value="DnaJ"/>
    <property type="match status" value="1"/>
</dbReference>
<proteinExistence type="predicted"/>
<dbReference type="AlphaFoldDB" id="A0A4R3K815"/>